<proteinExistence type="predicted"/>
<protein>
    <submittedName>
        <fullName evidence="6">Uncharacterized protein</fullName>
    </submittedName>
</protein>
<sequence>MWEDDEEEKINVDIVKVGRLRKLRKKDDKTVILGSDYISRLRAQHIKLNPIIDWAKLEFFDIVKITVDKIGPLVGRKEKSLQSFEVSHDSNVIAFVGDEVFSNWPHVNHFRYHHRCLDFSSGGGFIAMGNAEGKFEGLDLRGRELELGRRFYEGLLWEVILEASARQRVVRLIAEEEIEEEDVMITGDELIRVEVDMETLPAMEASTSGRSAESKSIVSDSDDEVEVIQFLDFPGKLVSYSPISDVFREFCKAKTLVGGRWGNFVEHAGRQFRSCIAGSGENSTGQMWDDNVIWVKGDYLQKDDDEPMALLYRTVKKSPQSKVKKESLLDIVAQEGVEFEAVTENRLDREDELKSIEGRVRLASRKGVEEMNKVAARLIKGICLEMEDKAELKSGRGELENKNLDGVVVLHDRLGRHLLKMGYSKAEVNEIMKDTYMEEEKDEDDRARVVRGDGG</sequence>
<evidence type="ECO:0000256" key="3">
    <source>
        <dbReference type="ARBA" id="ARBA00022574"/>
    </source>
</evidence>
<organism evidence="6 7">
    <name type="scientific">Kingdonia uniflora</name>
    <dbReference type="NCBI Taxonomy" id="39325"/>
    <lineage>
        <taxon>Eukaryota</taxon>
        <taxon>Viridiplantae</taxon>
        <taxon>Streptophyta</taxon>
        <taxon>Embryophyta</taxon>
        <taxon>Tracheophyta</taxon>
        <taxon>Spermatophyta</taxon>
        <taxon>Magnoliopsida</taxon>
        <taxon>Ranunculales</taxon>
        <taxon>Circaeasteraceae</taxon>
        <taxon>Kingdonia</taxon>
    </lineage>
</organism>
<dbReference type="AlphaFoldDB" id="A0A7J7LC69"/>
<dbReference type="PANTHER" id="PTHR18359">
    <property type="entry name" value="WD-REPEAT PROTEIN-RELATED"/>
    <property type="match status" value="1"/>
</dbReference>
<evidence type="ECO:0000313" key="7">
    <source>
        <dbReference type="Proteomes" id="UP000541444"/>
    </source>
</evidence>
<keyword evidence="4" id="KW-0677">Repeat</keyword>
<dbReference type="GO" id="GO:0006364">
    <property type="term" value="P:rRNA processing"/>
    <property type="evidence" value="ECO:0007669"/>
    <property type="project" value="UniProtKB-KW"/>
</dbReference>
<evidence type="ECO:0000256" key="1">
    <source>
        <dbReference type="ARBA" id="ARBA00004604"/>
    </source>
</evidence>
<accession>A0A7J7LC69</accession>
<comment type="subcellular location">
    <subcellularLocation>
        <location evidence="1">Nucleus</location>
        <location evidence="1">Nucleolus</location>
    </subcellularLocation>
</comment>
<evidence type="ECO:0000256" key="4">
    <source>
        <dbReference type="ARBA" id="ARBA00022737"/>
    </source>
</evidence>
<comment type="caution">
    <text evidence="6">The sequence shown here is derived from an EMBL/GenBank/DDBJ whole genome shotgun (WGS) entry which is preliminary data.</text>
</comment>
<keyword evidence="3" id="KW-0853">WD repeat</keyword>
<dbReference type="GO" id="GO:0032040">
    <property type="term" value="C:small-subunit processome"/>
    <property type="evidence" value="ECO:0007669"/>
    <property type="project" value="TreeGrafter"/>
</dbReference>
<dbReference type="EMBL" id="JACGCM010002399">
    <property type="protein sequence ID" value="KAF6140114.1"/>
    <property type="molecule type" value="Genomic_DNA"/>
</dbReference>
<keyword evidence="7" id="KW-1185">Reference proteome</keyword>
<dbReference type="GO" id="GO:0034388">
    <property type="term" value="C:Pwp2p-containing subcomplex of 90S preribosome"/>
    <property type="evidence" value="ECO:0007669"/>
    <property type="project" value="TreeGrafter"/>
</dbReference>
<evidence type="ECO:0000313" key="6">
    <source>
        <dbReference type="EMBL" id="KAF6140114.1"/>
    </source>
</evidence>
<dbReference type="Proteomes" id="UP000541444">
    <property type="component" value="Unassembled WGS sequence"/>
</dbReference>
<name>A0A7J7LC69_9MAGN</name>
<dbReference type="PANTHER" id="PTHR18359:SF0">
    <property type="entry name" value="U3 SMALL NUCLEOLAR RNA-ASSOCIATED PROTEIN 18 HOMOLOG"/>
    <property type="match status" value="1"/>
</dbReference>
<dbReference type="OrthoDB" id="1935146at2759"/>
<evidence type="ECO:0000256" key="5">
    <source>
        <dbReference type="ARBA" id="ARBA00023242"/>
    </source>
</evidence>
<keyword evidence="2" id="KW-0698">rRNA processing</keyword>
<gene>
    <name evidence="6" type="ORF">GIB67_028920</name>
</gene>
<reference evidence="6 7" key="1">
    <citation type="journal article" date="2020" name="IScience">
        <title>Genome Sequencing of the Endangered Kingdonia uniflora (Circaeasteraceae, Ranunculales) Reveals Potential Mechanisms of Evolutionary Specialization.</title>
        <authorList>
            <person name="Sun Y."/>
            <person name="Deng T."/>
            <person name="Zhang A."/>
            <person name="Moore M.J."/>
            <person name="Landis J.B."/>
            <person name="Lin N."/>
            <person name="Zhang H."/>
            <person name="Zhang X."/>
            <person name="Huang J."/>
            <person name="Zhang X."/>
            <person name="Sun H."/>
            <person name="Wang H."/>
        </authorList>
    </citation>
    <scope>NUCLEOTIDE SEQUENCE [LARGE SCALE GENOMIC DNA]</scope>
    <source>
        <strain evidence="6">TB1705</strain>
        <tissue evidence="6">Leaf</tissue>
    </source>
</reference>
<dbReference type="InterPro" id="IPR045161">
    <property type="entry name" value="Utp18"/>
</dbReference>
<evidence type="ECO:0000256" key="2">
    <source>
        <dbReference type="ARBA" id="ARBA00022552"/>
    </source>
</evidence>
<keyword evidence="5" id="KW-0539">Nucleus</keyword>